<dbReference type="RefSeq" id="XP_062761122.1">
    <property type="nucleotide sequence ID" value="XM_062915479.1"/>
</dbReference>
<feature type="compositionally biased region" description="Polar residues" evidence="1">
    <location>
        <begin position="177"/>
        <end position="187"/>
    </location>
</feature>
<reference evidence="3 4" key="1">
    <citation type="journal article" date="2023" name="bioRxiv">
        <title>High-quality genome assemblies of four members of thePodospora anserinaspecies complex.</title>
        <authorList>
            <person name="Ament-Velasquez S.L."/>
            <person name="Vogan A.A."/>
            <person name="Wallerman O."/>
            <person name="Hartmann F."/>
            <person name="Gautier V."/>
            <person name="Silar P."/>
            <person name="Giraud T."/>
            <person name="Johannesson H."/>
        </authorList>
    </citation>
    <scope>NUCLEOTIDE SEQUENCE [LARGE SCALE GENOMIC DNA]</scope>
    <source>
        <strain evidence="3 4">CBS 411.78</strain>
    </source>
</reference>
<evidence type="ECO:0000256" key="2">
    <source>
        <dbReference type="SAM" id="Phobius"/>
    </source>
</evidence>
<dbReference type="EMBL" id="JAFFHB010000010">
    <property type="protein sequence ID" value="KAK4661155.1"/>
    <property type="molecule type" value="Genomic_DNA"/>
</dbReference>
<keyword evidence="2" id="KW-0812">Transmembrane</keyword>
<sequence length="367" mass="38504">MSIEYQLARIMSLAMLSGPFAIVMLSPASGRGADWHPSLISAYIALVLPALLLFVAYPATVDAQITCYGFAGQAYADNTLCPGSNACCGRKATCLSNRLCHNPNDPEGLWVRGPCAIREWDDSCGQICLYNETAASNGVLPRVVQCRDGSLCCNNDPQCCQDGKGTFLDEGGETVSTRATGATTSFPPLSETGTVRTTAPVPTTSTSPSPSPFSSTSSESTSSSSTTEIVVPPTNAGPATPAPTPSDEDNNGLKIGLGVGIPCAVLVAALLAFLFFRRQKKKASNGPVAELHGASRDMVEVHGHDAHAGGYYRSEFQSKMPPLYAGARPVGSTQQKHPVEMGGEMATELDSGPMPGNVIHMRRAEMG</sequence>
<dbReference type="Proteomes" id="UP001326199">
    <property type="component" value="Unassembled WGS sequence"/>
</dbReference>
<protein>
    <recommendedName>
        <fullName evidence="5">Mid2 domain-containing protein</fullName>
    </recommendedName>
</protein>
<keyword evidence="2" id="KW-1133">Transmembrane helix</keyword>
<feature type="region of interest" description="Disordered" evidence="1">
    <location>
        <begin position="177"/>
        <end position="249"/>
    </location>
</feature>
<evidence type="ECO:0008006" key="5">
    <source>
        <dbReference type="Google" id="ProtNLM"/>
    </source>
</evidence>
<keyword evidence="4" id="KW-1185">Reference proteome</keyword>
<organism evidence="3 4">
    <name type="scientific">Podospora pseudopauciseta</name>
    <dbReference type="NCBI Taxonomy" id="2093780"/>
    <lineage>
        <taxon>Eukaryota</taxon>
        <taxon>Fungi</taxon>
        <taxon>Dikarya</taxon>
        <taxon>Ascomycota</taxon>
        <taxon>Pezizomycotina</taxon>
        <taxon>Sordariomycetes</taxon>
        <taxon>Sordariomycetidae</taxon>
        <taxon>Sordariales</taxon>
        <taxon>Podosporaceae</taxon>
        <taxon>Podospora</taxon>
    </lineage>
</organism>
<evidence type="ECO:0000313" key="3">
    <source>
        <dbReference type="EMBL" id="KAK4661155.1"/>
    </source>
</evidence>
<dbReference type="GeneID" id="87935822"/>
<feature type="transmembrane region" description="Helical" evidence="2">
    <location>
        <begin position="255"/>
        <end position="276"/>
    </location>
</feature>
<feature type="transmembrane region" description="Helical" evidence="2">
    <location>
        <begin position="6"/>
        <end position="26"/>
    </location>
</feature>
<accession>A0ABR0GZG0</accession>
<evidence type="ECO:0000256" key="1">
    <source>
        <dbReference type="SAM" id="MobiDB-lite"/>
    </source>
</evidence>
<feature type="compositionally biased region" description="Low complexity" evidence="1">
    <location>
        <begin position="192"/>
        <end position="239"/>
    </location>
</feature>
<comment type="caution">
    <text evidence="3">The sequence shown here is derived from an EMBL/GenBank/DDBJ whole genome shotgun (WGS) entry which is preliminary data.</text>
</comment>
<proteinExistence type="predicted"/>
<keyword evidence="2" id="KW-0472">Membrane</keyword>
<name>A0ABR0GZG0_9PEZI</name>
<gene>
    <name evidence="3" type="ORF">QC763_704750</name>
</gene>
<evidence type="ECO:0000313" key="4">
    <source>
        <dbReference type="Proteomes" id="UP001326199"/>
    </source>
</evidence>
<feature type="transmembrane region" description="Helical" evidence="2">
    <location>
        <begin position="38"/>
        <end position="57"/>
    </location>
</feature>